<reference evidence="2 3" key="1">
    <citation type="submission" date="2019-03" db="EMBL/GenBank/DDBJ databases">
        <title>First draft genome of Liparis tanakae, snailfish: a comprehensive survey of snailfish specific genes.</title>
        <authorList>
            <person name="Kim W."/>
            <person name="Song I."/>
            <person name="Jeong J.-H."/>
            <person name="Kim D."/>
            <person name="Kim S."/>
            <person name="Ryu S."/>
            <person name="Song J.Y."/>
            <person name="Lee S.K."/>
        </authorList>
    </citation>
    <scope>NUCLEOTIDE SEQUENCE [LARGE SCALE GENOMIC DNA]</scope>
    <source>
        <tissue evidence="2">Muscle</tissue>
    </source>
</reference>
<protein>
    <submittedName>
        <fullName evidence="2">Uncharacterized protein</fullName>
    </submittedName>
</protein>
<organism evidence="2 3">
    <name type="scientific">Liparis tanakae</name>
    <name type="common">Tanaka's snailfish</name>
    <dbReference type="NCBI Taxonomy" id="230148"/>
    <lineage>
        <taxon>Eukaryota</taxon>
        <taxon>Metazoa</taxon>
        <taxon>Chordata</taxon>
        <taxon>Craniata</taxon>
        <taxon>Vertebrata</taxon>
        <taxon>Euteleostomi</taxon>
        <taxon>Actinopterygii</taxon>
        <taxon>Neopterygii</taxon>
        <taxon>Teleostei</taxon>
        <taxon>Neoteleostei</taxon>
        <taxon>Acanthomorphata</taxon>
        <taxon>Eupercaria</taxon>
        <taxon>Perciformes</taxon>
        <taxon>Cottioidei</taxon>
        <taxon>Cottales</taxon>
        <taxon>Liparidae</taxon>
        <taxon>Liparis</taxon>
    </lineage>
</organism>
<dbReference type="EMBL" id="SRLO01000122">
    <property type="protein sequence ID" value="TNN73654.1"/>
    <property type="molecule type" value="Genomic_DNA"/>
</dbReference>
<accession>A0A4Z2I8G7</accession>
<dbReference type="Proteomes" id="UP000314294">
    <property type="component" value="Unassembled WGS sequence"/>
</dbReference>
<dbReference type="AlphaFoldDB" id="A0A4Z2I8G7"/>
<sequence length="62" mass="6752">MKPLPTKQHFDILTEPADQSCPVTQGDDQRGRLEAQPGNKTQPLNTAQSPETTTDGTEWMGG</sequence>
<name>A0A4Z2I8G7_9TELE</name>
<evidence type="ECO:0000313" key="3">
    <source>
        <dbReference type="Proteomes" id="UP000314294"/>
    </source>
</evidence>
<evidence type="ECO:0000256" key="1">
    <source>
        <dbReference type="SAM" id="MobiDB-lite"/>
    </source>
</evidence>
<keyword evidence="3" id="KW-1185">Reference proteome</keyword>
<evidence type="ECO:0000313" key="2">
    <source>
        <dbReference type="EMBL" id="TNN73654.1"/>
    </source>
</evidence>
<feature type="region of interest" description="Disordered" evidence="1">
    <location>
        <begin position="1"/>
        <end position="62"/>
    </location>
</feature>
<feature type="compositionally biased region" description="Polar residues" evidence="1">
    <location>
        <begin position="38"/>
        <end position="56"/>
    </location>
</feature>
<proteinExistence type="predicted"/>
<comment type="caution">
    <text evidence="2">The sequence shown here is derived from an EMBL/GenBank/DDBJ whole genome shotgun (WGS) entry which is preliminary data.</text>
</comment>
<gene>
    <name evidence="2" type="ORF">EYF80_016034</name>
</gene>